<name>A0A914XKK3_9BILA</name>
<evidence type="ECO:0000313" key="2">
    <source>
        <dbReference type="Proteomes" id="UP000887566"/>
    </source>
</evidence>
<keyword evidence="2" id="KW-1185">Reference proteome</keyword>
<dbReference type="Proteomes" id="UP000887566">
    <property type="component" value="Unplaced"/>
</dbReference>
<proteinExistence type="predicted"/>
<protein>
    <submittedName>
        <fullName evidence="3">Uncharacterized protein</fullName>
    </submittedName>
</protein>
<feature type="region of interest" description="Disordered" evidence="1">
    <location>
        <begin position="43"/>
        <end position="62"/>
    </location>
</feature>
<dbReference type="AlphaFoldDB" id="A0A914XKK3"/>
<reference evidence="3" key="1">
    <citation type="submission" date="2022-11" db="UniProtKB">
        <authorList>
            <consortium name="WormBaseParasite"/>
        </authorList>
    </citation>
    <scope>IDENTIFICATION</scope>
</reference>
<evidence type="ECO:0000313" key="3">
    <source>
        <dbReference type="WBParaSite" id="PSAMB.scaffold8539size6109.g31495.t1"/>
    </source>
</evidence>
<dbReference type="WBParaSite" id="PSAMB.scaffold8539size6109.g31495.t1">
    <property type="protein sequence ID" value="PSAMB.scaffold8539size6109.g31495.t1"/>
    <property type="gene ID" value="PSAMB.scaffold8539size6109.g31495"/>
</dbReference>
<evidence type="ECO:0000256" key="1">
    <source>
        <dbReference type="SAM" id="MobiDB-lite"/>
    </source>
</evidence>
<sequence>MMYDGERNITDEEVVVAAEKNEDLSFHDKGPIDLEDDVEVDDNDDFQDQPDPMVTSRSHGKRKFTEELKKSSELAAEASFAIANFDGLIAM</sequence>
<organism evidence="2 3">
    <name type="scientific">Plectus sambesii</name>
    <dbReference type="NCBI Taxonomy" id="2011161"/>
    <lineage>
        <taxon>Eukaryota</taxon>
        <taxon>Metazoa</taxon>
        <taxon>Ecdysozoa</taxon>
        <taxon>Nematoda</taxon>
        <taxon>Chromadorea</taxon>
        <taxon>Plectida</taxon>
        <taxon>Plectina</taxon>
        <taxon>Plectoidea</taxon>
        <taxon>Plectidae</taxon>
        <taxon>Plectus</taxon>
    </lineage>
</organism>
<accession>A0A914XKK3</accession>